<name>A0A4Y2PW12_ARAVE</name>
<keyword evidence="2" id="KW-1185">Reference proteome</keyword>
<dbReference type="EMBL" id="BGPR01012210">
    <property type="protein sequence ID" value="GBN55063.1"/>
    <property type="molecule type" value="Genomic_DNA"/>
</dbReference>
<dbReference type="Proteomes" id="UP000499080">
    <property type="component" value="Unassembled WGS sequence"/>
</dbReference>
<proteinExistence type="predicted"/>
<reference evidence="1 2" key="1">
    <citation type="journal article" date="2019" name="Sci. Rep.">
        <title>Orb-weaving spider Araneus ventricosus genome elucidates the spidroin gene catalogue.</title>
        <authorList>
            <person name="Kono N."/>
            <person name="Nakamura H."/>
            <person name="Ohtoshi R."/>
            <person name="Moran D.A.P."/>
            <person name="Shinohara A."/>
            <person name="Yoshida Y."/>
            <person name="Fujiwara M."/>
            <person name="Mori M."/>
            <person name="Tomita M."/>
            <person name="Arakawa K."/>
        </authorList>
    </citation>
    <scope>NUCLEOTIDE SEQUENCE [LARGE SCALE GENOMIC DNA]</scope>
</reference>
<protein>
    <submittedName>
        <fullName evidence="1">Uncharacterized protein</fullName>
    </submittedName>
</protein>
<dbReference type="AlphaFoldDB" id="A0A4Y2PW12"/>
<evidence type="ECO:0000313" key="1">
    <source>
        <dbReference type="EMBL" id="GBN55063.1"/>
    </source>
</evidence>
<gene>
    <name evidence="1" type="ORF">AVEN_86005_1</name>
</gene>
<comment type="caution">
    <text evidence="1">The sequence shown here is derived from an EMBL/GenBank/DDBJ whole genome shotgun (WGS) entry which is preliminary data.</text>
</comment>
<sequence>MPHHHLAVPLGTREIHVLNIELYKENRRRGHHKVCVLDELIVGWIDLTEYLLTSTYDEFIDSGKTHFLQGKPETPLTYVIHHRLAILLDTRGTDVLNLELDKPKLKHSSRAALGNTLCWPLGEQMWIPTDVPEAIVSGTRNVSNVIT</sequence>
<evidence type="ECO:0000313" key="2">
    <source>
        <dbReference type="Proteomes" id="UP000499080"/>
    </source>
</evidence>
<accession>A0A4Y2PW12</accession>
<organism evidence="1 2">
    <name type="scientific">Araneus ventricosus</name>
    <name type="common">Orbweaver spider</name>
    <name type="synonym">Epeira ventricosa</name>
    <dbReference type="NCBI Taxonomy" id="182803"/>
    <lineage>
        <taxon>Eukaryota</taxon>
        <taxon>Metazoa</taxon>
        <taxon>Ecdysozoa</taxon>
        <taxon>Arthropoda</taxon>
        <taxon>Chelicerata</taxon>
        <taxon>Arachnida</taxon>
        <taxon>Araneae</taxon>
        <taxon>Araneomorphae</taxon>
        <taxon>Entelegynae</taxon>
        <taxon>Araneoidea</taxon>
        <taxon>Araneidae</taxon>
        <taxon>Araneus</taxon>
    </lineage>
</organism>